<dbReference type="InParanoid" id="A0A2T3A7R8"/>
<accession>A0A2T3A7R8</accession>
<proteinExistence type="predicted"/>
<dbReference type="Proteomes" id="UP000241462">
    <property type="component" value="Unassembled WGS sequence"/>
</dbReference>
<dbReference type="EMBL" id="KZ678444">
    <property type="protein sequence ID" value="PSR84386.1"/>
    <property type="molecule type" value="Genomic_DNA"/>
</dbReference>
<reference evidence="2 3" key="1">
    <citation type="journal article" date="2018" name="Mycol. Prog.">
        <title>Coniella lustricola, a new species from submerged detritus.</title>
        <authorList>
            <person name="Raudabaugh D.B."/>
            <person name="Iturriaga T."/>
            <person name="Carver A."/>
            <person name="Mondo S."/>
            <person name="Pangilinan J."/>
            <person name="Lipzen A."/>
            <person name="He G."/>
            <person name="Amirebrahimi M."/>
            <person name="Grigoriev I.V."/>
            <person name="Miller A.N."/>
        </authorList>
    </citation>
    <scope>NUCLEOTIDE SEQUENCE [LARGE SCALE GENOMIC DNA]</scope>
    <source>
        <strain evidence="2 3">B22-T-1</strain>
    </source>
</reference>
<name>A0A2T3A7R8_9PEZI</name>
<dbReference type="AlphaFoldDB" id="A0A2T3A7R8"/>
<feature type="compositionally biased region" description="Basic and acidic residues" evidence="1">
    <location>
        <begin position="22"/>
        <end position="32"/>
    </location>
</feature>
<evidence type="ECO:0000256" key="1">
    <source>
        <dbReference type="SAM" id="MobiDB-lite"/>
    </source>
</evidence>
<evidence type="ECO:0000313" key="2">
    <source>
        <dbReference type="EMBL" id="PSR84386.1"/>
    </source>
</evidence>
<keyword evidence="3" id="KW-1185">Reference proteome</keyword>
<evidence type="ECO:0000313" key="3">
    <source>
        <dbReference type="Proteomes" id="UP000241462"/>
    </source>
</evidence>
<feature type="region of interest" description="Disordered" evidence="1">
    <location>
        <begin position="51"/>
        <end position="109"/>
    </location>
</feature>
<protein>
    <submittedName>
        <fullName evidence="2">Uncharacterized protein</fullName>
    </submittedName>
</protein>
<gene>
    <name evidence="2" type="ORF">BD289DRAFT_482797</name>
</gene>
<organism evidence="2 3">
    <name type="scientific">Coniella lustricola</name>
    <dbReference type="NCBI Taxonomy" id="2025994"/>
    <lineage>
        <taxon>Eukaryota</taxon>
        <taxon>Fungi</taxon>
        <taxon>Dikarya</taxon>
        <taxon>Ascomycota</taxon>
        <taxon>Pezizomycotina</taxon>
        <taxon>Sordariomycetes</taxon>
        <taxon>Sordariomycetidae</taxon>
        <taxon>Diaporthales</taxon>
        <taxon>Schizoparmaceae</taxon>
        <taxon>Coniella</taxon>
    </lineage>
</organism>
<sequence>MQETYETASLGDHLYEDTDDDTSTKEPKKWENQAEDDVDQKTKTLLQLIPQHDQRFRTAQDPPVIQTESVETEEAPAYGEPSRTKRRKMSLDPRRTHLPYPTVAASPSSPYTLEMAHNPGNGRDFKRRGSEDTIIEDAIMSGGIDQDLSVPTMMSTFRRDQNQYFKSEEELL</sequence>
<feature type="region of interest" description="Disordered" evidence="1">
    <location>
        <begin position="1"/>
        <end position="39"/>
    </location>
</feature>